<dbReference type="Proteomes" id="UP000248340">
    <property type="component" value="Unassembled WGS sequence"/>
</dbReference>
<evidence type="ECO:0000313" key="1">
    <source>
        <dbReference type="EMBL" id="PYH87065.1"/>
    </source>
</evidence>
<evidence type="ECO:0000313" key="2">
    <source>
        <dbReference type="Proteomes" id="UP000248340"/>
    </source>
</evidence>
<sequence>MFFFTFSRKGKDTVLNQGQFFPPGPAPTVPDRAVLQTYASQPLNPPKEGPLIGAGALDGQHKHLICEEGGLDDLAWLVLGHNHRTVYLPMRLAFVLMHRCTHFPLGLNFSNITAAAIRLWGDRSYNKSYPHSIPLIGFQVPDGQTATPKQAGSPCEIYRQQSQISQQPTWQNLPQEFLGDQHAYVLFLDFGKTHLPLFEGHAADGDLEQETNDITPQFPPVIASLTPQLPCSGTQTAWIIPFRGMGWWPAEAGFQTIINGGFQAFSTSKPLSSSKQ</sequence>
<protein>
    <submittedName>
        <fullName evidence="1">Uncharacterized protein</fullName>
    </submittedName>
</protein>
<gene>
    <name evidence="1" type="ORF">BO82DRAFT_360181</name>
</gene>
<dbReference type="VEuPathDB" id="FungiDB:BO82DRAFT_360181"/>
<dbReference type="GeneID" id="37139493"/>
<name>A0A319CNQ9_9EURO</name>
<dbReference type="EMBL" id="KZ821674">
    <property type="protein sequence ID" value="PYH87065.1"/>
    <property type="molecule type" value="Genomic_DNA"/>
</dbReference>
<keyword evidence="2" id="KW-1185">Reference proteome</keyword>
<organism evidence="1 2">
    <name type="scientific">Aspergillus uvarum CBS 121591</name>
    <dbReference type="NCBI Taxonomy" id="1448315"/>
    <lineage>
        <taxon>Eukaryota</taxon>
        <taxon>Fungi</taxon>
        <taxon>Dikarya</taxon>
        <taxon>Ascomycota</taxon>
        <taxon>Pezizomycotina</taxon>
        <taxon>Eurotiomycetes</taxon>
        <taxon>Eurotiomycetidae</taxon>
        <taxon>Eurotiales</taxon>
        <taxon>Aspergillaceae</taxon>
        <taxon>Aspergillus</taxon>
        <taxon>Aspergillus subgen. Circumdati</taxon>
    </lineage>
</organism>
<reference evidence="1 2" key="1">
    <citation type="submission" date="2016-12" db="EMBL/GenBank/DDBJ databases">
        <title>The genomes of Aspergillus section Nigri reveals drivers in fungal speciation.</title>
        <authorList>
            <consortium name="DOE Joint Genome Institute"/>
            <person name="Vesth T.C."/>
            <person name="Nybo J."/>
            <person name="Theobald S."/>
            <person name="Brandl J."/>
            <person name="Frisvad J.C."/>
            <person name="Nielsen K.F."/>
            <person name="Lyhne E.K."/>
            <person name="Kogle M.E."/>
            <person name="Kuo A."/>
            <person name="Riley R."/>
            <person name="Clum A."/>
            <person name="Nolan M."/>
            <person name="Lipzen A."/>
            <person name="Salamov A."/>
            <person name="Henrissat B."/>
            <person name="Wiebenga A."/>
            <person name="De Vries R.P."/>
            <person name="Grigoriev I.V."/>
            <person name="Mortensen U.H."/>
            <person name="Andersen M.R."/>
            <person name="Baker S.E."/>
        </authorList>
    </citation>
    <scope>NUCLEOTIDE SEQUENCE [LARGE SCALE GENOMIC DNA]</scope>
    <source>
        <strain evidence="1 2">CBS 121591</strain>
    </source>
</reference>
<dbReference type="RefSeq" id="XP_025497265.1">
    <property type="nucleotide sequence ID" value="XM_025636752.1"/>
</dbReference>
<dbReference type="AlphaFoldDB" id="A0A319CNQ9"/>
<proteinExistence type="predicted"/>
<accession>A0A319CNQ9</accession>